<evidence type="ECO:0000313" key="3">
    <source>
        <dbReference type="Proteomes" id="UP001499986"/>
    </source>
</evidence>
<name>A0ABN3IBW4_9ACTN</name>
<dbReference type="InterPro" id="IPR046879">
    <property type="entry name" value="KANL3/Tex30_Abhydrolase"/>
</dbReference>
<dbReference type="InterPro" id="IPR026555">
    <property type="entry name" value="NSL3/Tex30"/>
</dbReference>
<dbReference type="SUPFAM" id="SSF53474">
    <property type="entry name" value="alpha/beta-Hydrolases"/>
    <property type="match status" value="1"/>
</dbReference>
<proteinExistence type="predicted"/>
<feature type="domain" description="KANL3/Tex30 alpha/beta hydrolase-like" evidence="1">
    <location>
        <begin position="35"/>
        <end position="216"/>
    </location>
</feature>
<dbReference type="Proteomes" id="UP001499986">
    <property type="component" value="Unassembled WGS sequence"/>
</dbReference>
<keyword evidence="3" id="KW-1185">Reference proteome</keyword>
<dbReference type="InterPro" id="IPR029058">
    <property type="entry name" value="AB_hydrolase_fold"/>
</dbReference>
<dbReference type="Pfam" id="PF20408">
    <property type="entry name" value="Abhydrolase_11"/>
    <property type="match status" value="1"/>
</dbReference>
<sequence>MTDVNDVTGAANTASEIVETEAGPARITWHTAEEARLVLAVSHGAGGGIEARDLRALAAVLPAHGVTVARVEQPWRVAGKKLAPAPKTLDLGWRGVWPALAEPGLPVVSGGRSAGARVSCRTATELGAHAVLALSFPLHPPGKPEKSRAAELLGSGVPTLVVQGGNDPFGKPGEFPEGPYELVEVPYGDHGFAVPKRAEITQEEAVAVITDAVLEWTGSLG</sequence>
<organism evidence="2 3">
    <name type="scientific">Streptomyces coeruleofuscus</name>
    <dbReference type="NCBI Taxonomy" id="66879"/>
    <lineage>
        <taxon>Bacteria</taxon>
        <taxon>Bacillati</taxon>
        <taxon>Actinomycetota</taxon>
        <taxon>Actinomycetes</taxon>
        <taxon>Kitasatosporales</taxon>
        <taxon>Streptomycetaceae</taxon>
        <taxon>Streptomyces</taxon>
    </lineage>
</organism>
<protein>
    <recommendedName>
        <fullName evidence="1">KANL3/Tex30 alpha/beta hydrolase-like domain-containing protein</fullName>
    </recommendedName>
</protein>
<dbReference type="EMBL" id="BAAASE010000004">
    <property type="protein sequence ID" value="GAA2400436.1"/>
    <property type="molecule type" value="Genomic_DNA"/>
</dbReference>
<reference evidence="2 3" key="1">
    <citation type="journal article" date="2019" name="Int. J. Syst. Evol. Microbiol.">
        <title>The Global Catalogue of Microorganisms (GCM) 10K type strain sequencing project: providing services to taxonomists for standard genome sequencing and annotation.</title>
        <authorList>
            <consortium name="The Broad Institute Genomics Platform"/>
            <consortium name="The Broad Institute Genome Sequencing Center for Infectious Disease"/>
            <person name="Wu L."/>
            <person name="Ma J."/>
        </authorList>
    </citation>
    <scope>NUCLEOTIDE SEQUENCE [LARGE SCALE GENOMIC DNA]</scope>
    <source>
        <strain evidence="2 3">JCM 4358</strain>
    </source>
</reference>
<comment type="caution">
    <text evidence="2">The sequence shown here is derived from an EMBL/GenBank/DDBJ whole genome shotgun (WGS) entry which is preliminary data.</text>
</comment>
<gene>
    <name evidence="2" type="ORF">GCM10010255_36790</name>
</gene>
<accession>A0ABN3IBW4</accession>
<dbReference type="PANTHER" id="PTHR13136">
    <property type="entry name" value="TESTIS DEVELOPMENT PROTEIN PRTD"/>
    <property type="match status" value="1"/>
</dbReference>
<dbReference type="PANTHER" id="PTHR13136:SF11">
    <property type="entry name" value="TESTIS-EXPRESSED PROTEIN 30"/>
    <property type="match status" value="1"/>
</dbReference>
<evidence type="ECO:0000313" key="2">
    <source>
        <dbReference type="EMBL" id="GAA2400436.1"/>
    </source>
</evidence>
<dbReference type="Gene3D" id="3.40.50.1820">
    <property type="entry name" value="alpha/beta hydrolase"/>
    <property type="match status" value="1"/>
</dbReference>
<evidence type="ECO:0000259" key="1">
    <source>
        <dbReference type="Pfam" id="PF20408"/>
    </source>
</evidence>